<keyword evidence="2" id="KW-1185">Reference proteome</keyword>
<organism evidence="1 2">
    <name type="scientific">Halomonas cupida</name>
    <dbReference type="NCBI Taxonomy" id="44933"/>
    <lineage>
        <taxon>Bacteria</taxon>
        <taxon>Pseudomonadati</taxon>
        <taxon>Pseudomonadota</taxon>
        <taxon>Gammaproteobacteria</taxon>
        <taxon>Oceanospirillales</taxon>
        <taxon>Halomonadaceae</taxon>
        <taxon>Halomonas</taxon>
    </lineage>
</organism>
<name>A0ABQ0WP56_9GAMM</name>
<protein>
    <submittedName>
        <fullName evidence="1">Uncharacterized protein</fullName>
    </submittedName>
</protein>
<proteinExistence type="predicted"/>
<reference evidence="1 2" key="1">
    <citation type="submission" date="2019-07" db="EMBL/GenBank/DDBJ databases">
        <title>Whole genome shotgun sequence of Halomonas cupida NBRC 102219.</title>
        <authorList>
            <person name="Hosoyama A."/>
            <person name="Uohara A."/>
            <person name="Ohji S."/>
            <person name="Ichikawa N."/>
        </authorList>
    </citation>
    <scope>NUCLEOTIDE SEQUENCE [LARGE SCALE GENOMIC DNA]</scope>
    <source>
        <strain evidence="1 2">NBRC 102219</strain>
    </source>
</reference>
<gene>
    <name evidence="1" type="ORF">HCU01_34680</name>
</gene>
<dbReference type="EMBL" id="BJXU01000152">
    <property type="protein sequence ID" value="GEN25519.1"/>
    <property type="molecule type" value="Genomic_DNA"/>
</dbReference>
<evidence type="ECO:0000313" key="1">
    <source>
        <dbReference type="EMBL" id="GEN25519.1"/>
    </source>
</evidence>
<dbReference type="Proteomes" id="UP000321726">
    <property type="component" value="Unassembled WGS sequence"/>
</dbReference>
<sequence length="107" mass="11239">MRAGGTAIIAAPVEQGGFGSCQGRQTIGSYGHYGFTGDWSGFDQLPFSAVTSGLQKDVRGVSTDFSTAPVSNRLWMKYPVVIFHGGYLGTLARQGSAFLNGLTVTDA</sequence>
<evidence type="ECO:0000313" key="2">
    <source>
        <dbReference type="Proteomes" id="UP000321726"/>
    </source>
</evidence>
<comment type="caution">
    <text evidence="1">The sequence shown here is derived from an EMBL/GenBank/DDBJ whole genome shotgun (WGS) entry which is preliminary data.</text>
</comment>
<accession>A0ABQ0WP56</accession>